<sequence>MSTEMPEPSLEELRQIHMVLAINDAANSGGYPPPTSSNAGIDESDLNKKGLYSMFPRIQPTNPNTDNANLLMDFSEKDYRTDILERIRTSMDLPPTYDKLAWRLSTASKTDNFMRLQMADDLQTVFRAVRDAQKEQAKRKSRAKTVSVHIKNLSPTKNKKKEKKKRTELNDSAPSMTTYTTEFQLVEGKLKCSDHRGQNKFCWVDHDGQHISMAIVDVQLWAKYLHNNPAADRTCTMLPNNSHFNGLWQAFIHVHMPEFPHTFVDSLSANVLVTAAKHSVERGHGLEHQYAIYLDSESDSDNDHGATDTFNLEKMLTDLAKHYPTTNFRQYEAAVRLKGITFLDVAAQFTTD</sequence>
<protein>
    <submittedName>
        <fullName evidence="1">Uncharacterized protein</fullName>
    </submittedName>
</protein>
<dbReference type="EMBL" id="KV417507">
    <property type="protein sequence ID" value="KZP27726.1"/>
    <property type="molecule type" value="Genomic_DNA"/>
</dbReference>
<organism evidence="1 2">
    <name type="scientific">Athelia psychrophila</name>
    <dbReference type="NCBI Taxonomy" id="1759441"/>
    <lineage>
        <taxon>Eukaryota</taxon>
        <taxon>Fungi</taxon>
        <taxon>Dikarya</taxon>
        <taxon>Basidiomycota</taxon>
        <taxon>Agaricomycotina</taxon>
        <taxon>Agaricomycetes</taxon>
        <taxon>Agaricomycetidae</taxon>
        <taxon>Atheliales</taxon>
        <taxon>Atheliaceae</taxon>
        <taxon>Athelia</taxon>
    </lineage>
</organism>
<gene>
    <name evidence="1" type="ORF">FIBSPDRAFT_948307</name>
</gene>
<dbReference type="AlphaFoldDB" id="A0A166QZ78"/>
<evidence type="ECO:0000313" key="2">
    <source>
        <dbReference type="Proteomes" id="UP000076532"/>
    </source>
</evidence>
<keyword evidence="2" id="KW-1185">Reference proteome</keyword>
<name>A0A166QZ78_9AGAM</name>
<reference evidence="1 2" key="1">
    <citation type="journal article" date="2016" name="Mol. Biol. Evol.">
        <title>Comparative Genomics of Early-Diverging Mushroom-Forming Fungi Provides Insights into the Origins of Lignocellulose Decay Capabilities.</title>
        <authorList>
            <person name="Nagy L.G."/>
            <person name="Riley R."/>
            <person name="Tritt A."/>
            <person name="Adam C."/>
            <person name="Daum C."/>
            <person name="Floudas D."/>
            <person name="Sun H."/>
            <person name="Yadav J.S."/>
            <person name="Pangilinan J."/>
            <person name="Larsson K.H."/>
            <person name="Matsuura K."/>
            <person name="Barry K."/>
            <person name="Labutti K."/>
            <person name="Kuo R."/>
            <person name="Ohm R.A."/>
            <person name="Bhattacharya S.S."/>
            <person name="Shirouzu T."/>
            <person name="Yoshinaga Y."/>
            <person name="Martin F.M."/>
            <person name="Grigoriev I.V."/>
            <person name="Hibbett D.S."/>
        </authorList>
    </citation>
    <scope>NUCLEOTIDE SEQUENCE [LARGE SCALE GENOMIC DNA]</scope>
    <source>
        <strain evidence="1 2">CBS 109695</strain>
    </source>
</reference>
<dbReference type="OrthoDB" id="2682885at2759"/>
<accession>A0A166QZ78</accession>
<evidence type="ECO:0000313" key="1">
    <source>
        <dbReference type="EMBL" id="KZP27726.1"/>
    </source>
</evidence>
<proteinExistence type="predicted"/>
<dbReference type="Proteomes" id="UP000076532">
    <property type="component" value="Unassembled WGS sequence"/>
</dbReference>